<dbReference type="EMBL" id="VSSQ01027464">
    <property type="protein sequence ID" value="MPM76732.1"/>
    <property type="molecule type" value="Genomic_DNA"/>
</dbReference>
<gene>
    <name evidence="2" type="ORF">SDC9_123731</name>
</gene>
<organism evidence="2">
    <name type="scientific">bioreactor metagenome</name>
    <dbReference type="NCBI Taxonomy" id="1076179"/>
    <lineage>
        <taxon>unclassified sequences</taxon>
        <taxon>metagenomes</taxon>
        <taxon>ecological metagenomes</taxon>
    </lineage>
</organism>
<protein>
    <recommendedName>
        <fullName evidence="1">Pyrroloquinoline quinone-dependent pyranose dehydrogenase beta-propeller domain-containing protein</fullName>
    </recommendedName>
</protein>
<dbReference type="PANTHER" id="PTHR33546">
    <property type="entry name" value="LARGE, MULTIFUNCTIONAL SECRETED PROTEIN-RELATED"/>
    <property type="match status" value="1"/>
</dbReference>
<proteinExistence type="predicted"/>
<dbReference type="PROSITE" id="PS51257">
    <property type="entry name" value="PROKAR_LIPOPROTEIN"/>
    <property type="match status" value="1"/>
</dbReference>
<dbReference type="InterPro" id="IPR011042">
    <property type="entry name" value="6-blade_b-propeller_TolB-like"/>
</dbReference>
<dbReference type="InterPro" id="IPR054539">
    <property type="entry name" value="Beta-prop_PDH"/>
</dbReference>
<comment type="caution">
    <text evidence="2">The sequence shown here is derived from an EMBL/GenBank/DDBJ whole genome shotgun (WGS) entry which is preliminary data.</text>
</comment>
<dbReference type="AlphaFoldDB" id="A0A645CIY0"/>
<dbReference type="PANTHER" id="PTHR33546:SF1">
    <property type="entry name" value="LARGE, MULTIFUNCTIONAL SECRETED PROTEIN"/>
    <property type="match status" value="1"/>
</dbReference>
<evidence type="ECO:0000259" key="1">
    <source>
        <dbReference type="Pfam" id="PF22807"/>
    </source>
</evidence>
<accession>A0A645CIY0</accession>
<dbReference type="Gene3D" id="2.120.10.30">
    <property type="entry name" value="TolB, C-terminal domain"/>
    <property type="match status" value="1"/>
</dbReference>
<evidence type="ECO:0000313" key="2">
    <source>
        <dbReference type="EMBL" id="MPM76732.1"/>
    </source>
</evidence>
<dbReference type="SUPFAM" id="SSF50952">
    <property type="entry name" value="Soluble quinoprotein glucose dehydrogenase"/>
    <property type="match status" value="1"/>
</dbReference>
<name>A0A645CIY0_9ZZZZ</name>
<dbReference type="InterPro" id="IPR011041">
    <property type="entry name" value="Quinoprot_gluc/sorb_DH_b-prop"/>
</dbReference>
<dbReference type="Pfam" id="PF22807">
    <property type="entry name" value="TrAA12"/>
    <property type="match status" value="1"/>
</dbReference>
<reference evidence="2" key="1">
    <citation type="submission" date="2019-08" db="EMBL/GenBank/DDBJ databases">
        <authorList>
            <person name="Kucharzyk K."/>
            <person name="Murdoch R.W."/>
            <person name="Higgins S."/>
            <person name="Loffler F."/>
        </authorList>
    </citation>
    <scope>NUCLEOTIDE SEQUENCE</scope>
</reference>
<feature type="domain" description="Pyrroloquinoline quinone-dependent pyranose dehydrogenase beta-propeller" evidence="1">
    <location>
        <begin position="73"/>
        <end position="407"/>
    </location>
</feature>
<sequence>MKTQWIIALGVLLSLSACSQIDQTMQVSNTLSPTVEPTQIVIMPTQTVQVESPTTVVPTVVATNRQTDSPITLPDGFQIGVYASGLAGPRMMTLGPDGAVYVAERGANRIVRLTDNNKDGEADGIEVVADGLNKPDSLAFYSDGSIYVSEPTKVIRFSAPNSDGVFQDREVVISGLPGGGHATRTLLFSPDFSKLYVAVGSSCNICQESDSRRATIMQYNPDGSNRTIYASGLRNVVGMAFKPGTEELWVSNNGRDNLGDTNPPETVYKIQQDANYGWPTCHAGRIIDPDFGLSDSCNGVQTPQAELAAHMAPLGITFYAGNQFPQDYQGNLYVALHGSWNSTVPAGYKIMRIPINADGSAGQPVDFATGWLRSDGLVWGRPVGLVELPDGSLLVSDDKGGTIFRIYYTGS</sequence>